<feature type="domain" description="HTH araC/xylS-type" evidence="3">
    <location>
        <begin position="208"/>
        <end position="309"/>
    </location>
</feature>
<accession>A0A318UBE1</accession>
<sequence length="309" mass="35358">MKYEMRMGQQVYLVGDCTDSGVLQKSEQSDQDGFKMDLHNIFLDKGHLKWGKYQSPKPKSYTVVPLVDSVVSHFCLSGSCLTEDHQKLNMNQGQFVVFKEQRQEYHHEVFTNAKGKGAFFEISIAMEYFESWFGTEVSFLDAVDLQKKAFINPKMLSLLTELVGCNEYKGALRKLYLESKMVELLLLQSQLLQAEKTDGTFKLYPGDREALFFIKDHLDIHFMENCSILSLAQMAGINQTKLKCGFKALFGETVFGYITGLRMKAARQLLLESPLQIGEIAFFSGYKHTQHFTAAFKKYFGYLPGSLRR</sequence>
<dbReference type="Pfam" id="PF12833">
    <property type="entry name" value="HTH_18"/>
    <property type="match status" value="1"/>
</dbReference>
<name>A0A318UBE1_9SPHI</name>
<dbReference type="Proteomes" id="UP000248198">
    <property type="component" value="Unassembled WGS sequence"/>
</dbReference>
<evidence type="ECO:0000256" key="1">
    <source>
        <dbReference type="ARBA" id="ARBA00023015"/>
    </source>
</evidence>
<evidence type="ECO:0000256" key="2">
    <source>
        <dbReference type="ARBA" id="ARBA00023163"/>
    </source>
</evidence>
<dbReference type="InterPro" id="IPR018060">
    <property type="entry name" value="HTH_AraC"/>
</dbReference>
<keyword evidence="5" id="KW-1185">Reference proteome</keyword>
<keyword evidence="4" id="KW-0238">DNA-binding</keyword>
<dbReference type="EMBL" id="QKLU01000005">
    <property type="protein sequence ID" value="PYF72853.1"/>
    <property type="molecule type" value="Genomic_DNA"/>
</dbReference>
<evidence type="ECO:0000313" key="4">
    <source>
        <dbReference type="EMBL" id="PYF72853.1"/>
    </source>
</evidence>
<dbReference type="AlphaFoldDB" id="A0A318UBE1"/>
<keyword evidence="1" id="KW-0805">Transcription regulation</keyword>
<reference evidence="4 5" key="1">
    <citation type="submission" date="2018-06" db="EMBL/GenBank/DDBJ databases">
        <title>Genomic Encyclopedia of Archaeal and Bacterial Type Strains, Phase II (KMG-II): from individual species to whole genera.</title>
        <authorList>
            <person name="Goeker M."/>
        </authorList>
    </citation>
    <scope>NUCLEOTIDE SEQUENCE [LARGE SCALE GENOMIC DNA]</scope>
    <source>
        <strain evidence="4 5">DSM 27372</strain>
    </source>
</reference>
<dbReference type="GO" id="GO:0043565">
    <property type="term" value="F:sequence-specific DNA binding"/>
    <property type="evidence" value="ECO:0007669"/>
    <property type="project" value="InterPro"/>
</dbReference>
<dbReference type="SUPFAM" id="SSF46689">
    <property type="entry name" value="Homeodomain-like"/>
    <property type="match status" value="1"/>
</dbReference>
<dbReference type="Gene3D" id="1.10.10.60">
    <property type="entry name" value="Homeodomain-like"/>
    <property type="match status" value="1"/>
</dbReference>
<organism evidence="4 5">
    <name type="scientific">Pedobacter nutrimenti</name>
    <dbReference type="NCBI Taxonomy" id="1241337"/>
    <lineage>
        <taxon>Bacteria</taxon>
        <taxon>Pseudomonadati</taxon>
        <taxon>Bacteroidota</taxon>
        <taxon>Sphingobacteriia</taxon>
        <taxon>Sphingobacteriales</taxon>
        <taxon>Sphingobacteriaceae</taxon>
        <taxon>Pedobacter</taxon>
    </lineage>
</organism>
<gene>
    <name evidence="4" type="ORF">B0O44_105226</name>
</gene>
<dbReference type="GO" id="GO:0003700">
    <property type="term" value="F:DNA-binding transcription factor activity"/>
    <property type="evidence" value="ECO:0007669"/>
    <property type="project" value="InterPro"/>
</dbReference>
<dbReference type="SMART" id="SM00342">
    <property type="entry name" value="HTH_ARAC"/>
    <property type="match status" value="1"/>
</dbReference>
<dbReference type="InterPro" id="IPR053142">
    <property type="entry name" value="PchR_regulatory_protein"/>
</dbReference>
<evidence type="ECO:0000313" key="5">
    <source>
        <dbReference type="Proteomes" id="UP000248198"/>
    </source>
</evidence>
<dbReference type="RefSeq" id="WP_110832668.1">
    <property type="nucleotide sequence ID" value="NZ_QKLU01000005.1"/>
</dbReference>
<comment type="caution">
    <text evidence="4">The sequence shown here is derived from an EMBL/GenBank/DDBJ whole genome shotgun (WGS) entry which is preliminary data.</text>
</comment>
<proteinExistence type="predicted"/>
<dbReference type="PANTHER" id="PTHR47893">
    <property type="entry name" value="REGULATORY PROTEIN PCHR"/>
    <property type="match status" value="1"/>
</dbReference>
<keyword evidence="2" id="KW-0804">Transcription</keyword>
<protein>
    <submittedName>
        <fullName evidence="4">AraC-like DNA-binding protein</fullName>
    </submittedName>
</protein>
<dbReference type="PANTHER" id="PTHR47893:SF1">
    <property type="entry name" value="REGULATORY PROTEIN PCHR"/>
    <property type="match status" value="1"/>
</dbReference>
<dbReference type="OrthoDB" id="799767at2"/>
<dbReference type="InterPro" id="IPR009057">
    <property type="entry name" value="Homeodomain-like_sf"/>
</dbReference>
<evidence type="ECO:0000259" key="3">
    <source>
        <dbReference type="PROSITE" id="PS01124"/>
    </source>
</evidence>
<dbReference type="PROSITE" id="PS01124">
    <property type="entry name" value="HTH_ARAC_FAMILY_2"/>
    <property type="match status" value="1"/>
</dbReference>